<dbReference type="Gene3D" id="3.40.50.1010">
    <property type="entry name" value="5'-nuclease"/>
    <property type="match status" value="1"/>
</dbReference>
<dbReference type="Proteomes" id="UP000243217">
    <property type="component" value="Unassembled WGS sequence"/>
</dbReference>
<dbReference type="Gene3D" id="1.10.150.20">
    <property type="entry name" value="5' to 3' exonuclease, C-terminal subdomain"/>
    <property type="match status" value="1"/>
</dbReference>
<name>A0A1V9ZWA2_9STRA</name>
<evidence type="ECO:0000259" key="3">
    <source>
        <dbReference type="SMART" id="SM00475"/>
    </source>
</evidence>
<dbReference type="GO" id="GO:0003677">
    <property type="term" value="F:DNA binding"/>
    <property type="evidence" value="ECO:0007669"/>
    <property type="project" value="InterPro"/>
</dbReference>
<dbReference type="PANTHER" id="PTHR42646:SF2">
    <property type="entry name" value="5'-3' EXONUCLEASE FAMILY PROTEIN"/>
    <property type="match status" value="1"/>
</dbReference>
<protein>
    <recommendedName>
        <fullName evidence="3">5'-3' exonuclease domain-containing protein</fullName>
    </recommendedName>
</protein>
<dbReference type="InterPro" id="IPR002421">
    <property type="entry name" value="5-3_exonuclease"/>
</dbReference>
<dbReference type="GO" id="GO:0017108">
    <property type="term" value="F:5'-flap endonuclease activity"/>
    <property type="evidence" value="ECO:0007669"/>
    <property type="project" value="InterPro"/>
</dbReference>
<dbReference type="GO" id="GO:0008409">
    <property type="term" value="F:5'-3' exonuclease activity"/>
    <property type="evidence" value="ECO:0007669"/>
    <property type="project" value="InterPro"/>
</dbReference>
<evidence type="ECO:0000256" key="1">
    <source>
        <dbReference type="ARBA" id="ARBA00022722"/>
    </source>
</evidence>
<dbReference type="EMBL" id="JNBS01001178">
    <property type="protein sequence ID" value="OQS02231.1"/>
    <property type="molecule type" value="Genomic_DNA"/>
</dbReference>
<comment type="caution">
    <text evidence="4">The sequence shown here is derived from an EMBL/GenBank/DDBJ whole genome shotgun (WGS) entry which is preliminary data.</text>
</comment>
<dbReference type="InterPro" id="IPR020045">
    <property type="entry name" value="DNA_polI_H3TH"/>
</dbReference>
<dbReference type="PANTHER" id="PTHR42646">
    <property type="entry name" value="FLAP ENDONUCLEASE XNI"/>
    <property type="match status" value="1"/>
</dbReference>
<proteinExistence type="predicted"/>
<dbReference type="STRING" id="74557.A0A1V9ZWA2"/>
<keyword evidence="2" id="KW-0378">Hydrolase</keyword>
<keyword evidence="5" id="KW-1185">Reference proteome</keyword>
<evidence type="ECO:0000313" key="4">
    <source>
        <dbReference type="EMBL" id="OQS02231.1"/>
    </source>
</evidence>
<evidence type="ECO:0000313" key="5">
    <source>
        <dbReference type="Proteomes" id="UP000243217"/>
    </source>
</evidence>
<sequence>LLRALGLKVIQKNGIEADDFIASYTKKCTNDGYDVVIISNDSDMHQLVQSPTIRKDVKGHVVVYKPTRGVFVAEKQVRKYLQGGSPAFHSEIRALCGDHWGKASGIPGGLPVKSALALLNEYGSLPRLLRNLKQLQDQALGQRLMNAISSVELSYRMSKLKDNLPLPVAPSAFDILLPLQLDPDVLYNFLGPAGMAKVFETPRNKNGKFNKKSHVLLPTEDVSEEVEQELDKWFEAFTNGKEYK</sequence>
<dbReference type="InterPro" id="IPR020046">
    <property type="entry name" value="5-3_exonucl_a-hlix_arch_N"/>
</dbReference>
<dbReference type="SUPFAM" id="SSF47807">
    <property type="entry name" value="5' to 3' exonuclease, C-terminal subdomain"/>
    <property type="match status" value="1"/>
</dbReference>
<feature type="non-terminal residue" evidence="4">
    <location>
        <position position="1"/>
    </location>
</feature>
<dbReference type="Pfam" id="PF01367">
    <property type="entry name" value="5_3_exonuc"/>
    <property type="match status" value="1"/>
</dbReference>
<dbReference type="InterPro" id="IPR036279">
    <property type="entry name" value="5-3_exonuclease_C_sf"/>
</dbReference>
<dbReference type="SMART" id="SM00475">
    <property type="entry name" value="53EXOc"/>
    <property type="match status" value="1"/>
</dbReference>
<dbReference type="InterPro" id="IPR029060">
    <property type="entry name" value="PIN-like_dom_sf"/>
</dbReference>
<organism evidence="4 5">
    <name type="scientific">Thraustotheca clavata</name>
    <dbReference type="NCBI Taxonomy" id="74557"/>
    <lineage>
        <taxon>Eukaryota</taxon>
        <taxon>Sar</taxon>
        <taxon>Stramenopiles</taxon>
        <taxon>Oomycota</taxon>
        <taxon>Saprolegniomycetes</taxon>
        <taxon>Saprolegniales</taxon>
        <taxon>Achlyaceae</taxon>
        <taxon>Thraustotheca</taxon>
    </lineage>
</organism>
<accession>A0A1V9ZWA2</accession>
<dbReference type="AlphaFoldDB" id="A0A1V9ZWA2"/>
<dbReference type="OrthoDB" id="275278at2759"/>
<feature type="domain" description="5'-3' exonuclease" evidence="3">
    <location>
        <begin position="1"/>
        <end position="176"/>
    </location>
</feature>
<keyword evidence="1" id="KW-0540">Nuclease</keyword>
<gene>
    <name evidence="4" type="ORF">THRCLA_05375</name>
</gene>
<dbReference type="SUPFAM" id="SSF88723">
    <property type="entry name" value="PIN domain-like"/>
    <property type="match status" value="1"/>
</dbReference>
<dbReference type="Pfam" id="PF02739">
    <property type="entry name" value="5_3_exonuc_N"/>
    <property type="match status" value="1"/>
</dbReference>
<dbReference type="GO" id="GO:0033567">
    <property type="term" value="P:DNA replication, Okazaki fragment processing"/>
    <property type="evidence" value="ECO:0007669"/>
    <property type="project" value="InterPro"/>
</dbReference>
<evidence type="ECO:0000256" key="2">
    <source>
        <dbReference type="ARBA" id="ARBA00022801"/>
    </source>
</evidence>
<dbReference type="InterPro" id="IPR038969">
    <property type="entry name" value="FEN"/>
</dbReference>
<reference evidence="4 5" key="1">
    <citation type="journal article" date="2014" name="Genome Biol. Evol.">
        <title>The secreted proteins of Achlya hypogyna and Thraustotheca clavata identify the ancestral oomycete secretome and reveal gene acquisitions by horizontal gene transfer.</title>
        <authorList>
            <person name="Misner I."/>
            <person name="Blouin N."/>
            <person name="Leonard G."/>
            <person name="Richards T.A."/>
            <person name="Lane C.E."/>
        </authorList>
    </citation>
    <scope>NUCLEOTIDE SEQUENCE [LARGE SCALE GENOMIC DNA]</scope>
    <source>
        <strain evidence="4 5">ATCC 34112</strain>
    </source>
</reference>